<evidence type="ECO:0000313" key="2">
    <source>
        <dbReference type="EMBL" id="MCV7226042.1"/>
    </source>
</evidence>
<sequence>MTWRQIDPRSWRRAQLVTFLIAVVWGADYWFTPSGSSALLTTLEGAMPLPVWGSLLIGAGAAGFVAEIALGDEPLFPTAQRARWGWVTNAAHTILFGVYFALASSSLVDVITKDGDGGTYGWRTPALWFGFAWLNAQFVRRVKGNR</sequence>
<feature type="transmembrane region" description="Helical" evidence="1">
    <location>
        <begin position="122"/>
        <end position="139"/>
    </location>
</feature>
<feature type="transmembrane region" description="Helical" evidence="1">
    <location>
        <begin position="82"/>
        <end position="102"/>
    </location>
</feature>
<organism evidence="2 3">
    <name type="scientific">Mycolicibacterium komossense</name>
    <dbReference type="NCBI Taxonomy" id="1779"/>
    <lineage>
        <taxon>Bacteria</taxon>
        <taxon>Bacillati</taxon>
        <taxon>Actinomycetota</taxon>
        <taxon>Actinomycetes</taxon>
        <taxon>Mycobacteriales</taxon>
        <taxon>Mycobacteriaceae</taxon>
        <taxon>Mycolicibacterium</taxon>
    </lineage>
</organism>
<evidence type="ECO:0000313" key="3">
    <source>
        <dbReference type="Proteomes" id="UP001526201"/>
    </source>
</evidence>
<accession>A0ABT3C992</accession>
<protein>
    <submittedName>
        <fullName evidence="2">Uncharacterized protein</fullName>
    </submittedName>
</protein>
<reference evidence="2 3" key="1">
    <citation type="journal article" date="2022" name="BMC Genomics">
        <title>Comparative genome analysis of mycobacteria focusing on tRNA and non-coding RNA.</title>
        <authorList>
            <person name="Behra P.R.K."/>
            <person name="Pettersson B.M.F."/>
            <person name="Ramesh M."/>
            <person name="Das S."/>
            <person name="Dasgupta S."/>
            <person name="Kirsebom L.A."/>
        </authorList>
    </citation>
    <scope>NUCLEOTIDE SEQUENCE [LARGE SCALE GENOMIC DNA]</scope>
    <source>
        <strain evidence="2 3">DSM 44078</strain>
    </source>
</reference>
<feature type="transmembrane region" description="Helical" evidence="1">
    <location>
        <begin position="50"/>
        <end position="70"/>
    </location>
</feature>
<proteinExistence type="predicted"/>
<gene>
    <name evidence="2" type="ORF">H7J73_08345</name>
</gene>
<keyword evidence="1" id="KW-0812">Transmembrane</keyword>
<dbReference type="EMBL" id="JACKTY010000020">
    <property type="protein sequence ID" value="MCV7226042.1"/>
    <property type="molecule type" value="Genomic_DNA"/>
</dbReference>
<dbReference type="RefSeq" id="WP_264066872.1">
    <property type="nucleotide sequence ID" value="NZ_JACKTY010000020.1"/>
</dbReference>
<comment type="caution">
    <text evidence="2">The sequence shown here is derived from an EMBL/GenBank/DDBJ whole genome shotgun (WGS) entry which is preliminary data.</text>
</comment>
<name>A0ABT3C992_9MYCO</name>
<evidence type="ECO:0000256" key="1">
    <source>
        <dbReference type="SAM" id="Phobius"/>
    </source>
</evidence>
<keyword evidence="3" id="KW-1185">Reference proteome</keyword>
<keyword evidence="1" id="KW-1133">Transmembrane helix</keyword>
<dbReference type="Proteomes" id="UP001526201">
    <property type="component" value="Unassembled WGS sequence"/>
</dbReference>
<keyword evidence="1" id="KW-0472">Membrane</keyword>